<keyword evidence="3 6" id="KW-0812">Transmembrane</keyword>
<organism evidence="7 8">
    <name type="scientific">Massilia oculi</name>
    <dbReference type="NCBI Taxonomy" id="945844"/>
    <lineage>
        <taxon>Bacteria</taxon>
        <taxon>Pseudomonadati</taxon>
        <taxon>Pseudomonadota</taxon>
        <taxon>Betaproteobacteria</taxon>
        <taxon>Burkholderiales</taxon>
        <taxon>Oxalobacteraceae</taxon>
        <taxon>Telluria group</taxon>
        <taxon>Massilia</taxon>
    </lineage>
</organism>
<dbReference type="OrthoDB" id="8758362at2"/>
<comment type="subcellular location">
    <subcellularLocation>
        <location evidence="1">Membrane</location>
        <topology evidence="1">Single-pass membrane protein</topology>
    </subcellularLocation>
</comment>
<evidence type="ECO:0008006" key="9">
    <source>
        <dbReference type="Google" id="ProtNLM"/>
    </source>
</evidence>
<evidence type="ECO:0000256" key="5">
    <source>
        <dbReference type="ARBA" id="ARBA00023136"/>
    </source>
</evidence>
<dbReference type="Proteomes" id="UP000245820">
    <property type="component" value="Chromosome"/>
</dbReference>
<evidence type="ECO:0000313" key="7">
    <source>
        <dbReference type="EMBL" id="AWL06162.1"/>
    </source>
</evidence>
<keyword evidence="4 6" id="KW-1133">Transmembrane helix</keyword>
<evidence type="ECO:0000313" key="8">
    <source>
        <dbReference type="Proteomes" id="UP000245820"/>
    </source>
</evidence>
<evidence type="ECO:0000256" key="1">
    <source>
        <dbReference type="ARBA" id="ARBA00004167"/>
    </source>
</evidence>
<feature type="transmembrane region" description="Helical" evidence="6">
    <location>
        <begin position="12"/>
        <end position="33"/>
    </location>
</feature>
<dbReference type="NCBIfam" id="TIGR02532">
    <property type="entry name" value="IV_pilin_GFxxxE"/>
    <property type="match status" value="1"/>
</dbReference>
<protein>
    <recommendedName>
        <fullName evidence="9">Prepilin-type cleavage/methylation domain-containing protein</fullName>
    </recommendedName>
</protein>
<dbReference type="PRINTS" id="PR00813">
    <property type="entry name" value="BCTERIALGSPG"/>
</dbReference>
<evidence type="ECO:0000256" key="2">
    <source>
        <dbReference type="ARBA" id="ARBA00022481"/>
    </source>
</evidence>
<gene>
    <name evidence="7" type="ORF">DIR46_18135</name>
</gene>
<name>A0A2S2DLB0_9BURK</name>
<sequence length="187" mass="19450">MTISFKRAAAAGFTLIELLIVVIILAIISAIAIPQFSAATSDAQQSAADANLAAVRNAIELYRAQHAGNAYPGVKISSGGTGCKGEEGEGAANSAKAFEEQLSYASNKDGQTCSVADENYRYGPYLRMGIPADPFENSKDVAVQTTAGALTADEDAKGWKYSLTSGEFILNRKPETTTETDAGTGGA</sequence>
<dbReference type="InterPro" id="IPR045584">
    <property type="entry name" value="Pilin-like"/>
</dbReference>
<dbReference type="GO" id="GO:0015628">
    <property type="term" value="P:protein secretion by the type II secretion system"/>
    <property type="evidence" value="ECO:0007669"/>
    <property type="project" value="InterPro"/>
</dbReference>
<dbReference type="PANTHER" id="PTHR30093">
    <property type="entry name" value="GENERAL SECRETION PATHWAY PROTEIN G"/>
    <property type="match status" value="1"/>
</dbReference>
<evidence type="ECO:0000256" key="6">
    <source>
        <dbReference type="SAM" id="Phobius"/>
    </source>
</evidence>
<evidence type="ECO:0000256" key="3">
    <source>
        <dbReference type="ARBA" id="ARBA00022692"/>
    </source>
</evidence>
<evidence type="ECO:0000256" key="4">
    <source>
        <dbReference type="ARBA" id="ARBA00022989"/>
    </source>
</evidence>
<dbReference type="RefSeq" id="WP_109346486.1">
    <property type="nucleotide sequence ID" value="NZ_CP029343.1"/>
</dbReference>
<keyword evidence="5 6" id="KW-0472">Membrane</keyword>
<dbReference type="Pfam" id="PF07963">
    <property type="entry name" value="N_methyl"/>
    <property type="match status" value="1"/>
</dbReference>
<reference evidence="7 8" key="1">
    <citation type="submission" date="2018-05" db="EMBL/GenBank/DDBJ databases">
        <title>Complete genome sequence of Massilia oculi sp. nov. CCUG 43427T (=DSM 26321T), the type strain of M. oculi, and comparison with genome sequences of other Massilia strains.</title>
        <authorList>
            <person name="Zhu B."/>
        </authorList>
    </citation>
    <scope>NUCLEOTIDE SEQUENCE [LARGE SCALE GENOMIC DNA]</scope>
    <source>
        <strain evidence="7 8">CCUG 43427</strain>
    </source>
</reference>
<dbReference type="InterPro" id="IPR000983">
    <property type="entry name" value="Bac_GSPG_pilin"/>
</dbReference>
<keyword evidence="2" id="KW-0488">Methylation</keyword>
<dbReference type="KEGG" id="mtim:DIR46_18135"/>
<dbReference type="Gene3D" id="3.30.700.10">
    <property type="entry name" value="Glycoprotein, Type 4 Pilin"/>
    <property type="match status" value="1"/>
</dbReference>
<dbReference type="PANTHER" id="PTHR30093:SF44">
    <property type="entry name" value="TYPE II SECRETION SYSTEM CORE PROTEIN G"/>
    <property type="match status" value="1"/>
</dbReference>
<dbReference type="AlphaFoldDB" id="A0A2S2DLB0"/>
<dbReference type="GO" id="GO:0016020">
    <property type="term" value="C:membrane"/>
    <property type="evidence" value="ECO:0007669"/>
    <property type="project" value="UniProtKB-SubCell"/>
</dbReference>
<dbReference type="GO" id="GO:0015627">
    <property type="term" value="C:type II protein secretion system complex"/>
    <property type="evidence" value="ECO:0007669"/>
    <property type="project" value="InterPro"/>
</dbReference>
<dbReference type="InterPro" id="IPR012902">
    <property type="entry name" value="N_methyl_site"/>
</dbReference>
<dbReference type="PROSITE" id="PS00409">
    <property type="entry name" value="PROKAR_NTER_METHYL"/>
    <property type="match status" value="1"/>
</dbReference>
<dbReference type="SUPFAM" id="SSF54523">
    <property type="entry name" value="Pili subunits"/>
    <property type="match status" value="1"/>
</dbReference>
<proteinExistence type="predicted"/>
<keyword evidence="8" id="KW-1185">Reference proteome</keyword>
<dbReference type="EMBL" id="CP029343">
    <property type="protein sequence ID" value="AWL06162.1"/>
    <property type="molecule type" value="Genomic_DNA"/>
</dbReference>
<accession>A0A2S2DLB0</accession>